<evidence type="ECO:0000256" key="5">
    <source>
        <dbReference type="ARBA" id="ARBA00022692"/>
    </source>
</evidence>
<reference evidence="15" key="1">
    <citation type="submission" date="2022-11" db="UniProtKB">
        <authorList>
            <consortium name="WormBaseParasite"/>
        </authorList>
    </citation>
    <scope>IDENTIFICATION</scope>
</reference>
<evidence type="ECO:0000256" key="11">
    <source>
        <dbReference type="ARBA" id="ARBA00023303"/>
    </source>
</evidence>
<protein>
    <recommendedName>
        <fullName evidence="12">Innexin</fullName>
    </recommendedName>
</protein>
<keyword evidence="10 12" id="KW-0472">Membrane</keyword>
<feature type="transmembrane region" description="Helical" evidence="12">
    <location>
        <begin position="289"/>
        <end position="311"/>
    </location>
</feature>
<feature type="transmembrane region" description="Helical" evidence="12">
    <location>
        <begin position="118"/>
        <end position="138"/>
    </location>
</feature>
<sequence length="498" mass="58677">MNLHHLLSAALKSRYDEDLLDKFNNKLTAYLMFALGLSIFAQEYAGDPLKCWSKPSWEDHWLDYTEDYCFIEGTYAIKFNHSLPHRDDLWKYKKVTFYQWIPFVFYLMGIMLQLPRFFWSFINWTSYLHLTGFCNVAVNSFRQHAIHKKDDIEVYVNHFEDAINRKCKKSKVKKSFRKFPVTLAGYWDNHVSPKYLFISYLWLKVWQILNSLVLLIILNRLIADQWDDYFGFKTISKLLNNVPWTESDIFPRITVCSFQIREIAIQLQTELATKTAQCVLSAHMFVEKFFIFVWFWLVLLFIANCFGLLLWCARFINRTADAFLKDLIVSGIDFVDFLKHEHEKLQQEDAEIKEEAQKLVIAISEAAEGDNDANGGGGKDKKKQNISETILKMESDKNNKELQGFKERYKEHEKRRRMSDKEKKAFAEKEKTFYRANVDGHISAFRKNLGLDGLLTIYMIALNASSPVAAQIVSQFFFDFLKKVQETKNDEDEKKVYE</sequence>
<dbReference type="PRINTS" id="PR01262">
    <property type="entry name" value="INNEXIN"/>
</dbReference>
<keyword evidence="4" id="KW-1003">Cell membrane</keyword>
<name>A0A914YYV5_9BILA</name>
<evidence type="ECO:0000256" key="2">
    <source>
        <dbReference type="ARBA" id="ARBA00004651"/>
    </source>
</evidence>
<dbReference type="WBParaSite" id="PSU_v2.g5672.t1">
    <property type="protein sequence ID" value="PSU_v2.g5672.t1"/>
    <property type="gene ID" value="PSU_v2.g5672"/>
</dbReference>
<dbReference type="GO" id="GO:0034220">
    <property type="term" value="P:monoatomic ion transmembrane transport"/>
    <property type="evidence" value="ECO:0007669"/>
    <property type="project" value="UniProtKB-KW"/>
</dbReference>
<keyword evidence="6" id="KW-0303">Gap junction</keyword>
<feature type="coiled-coil region" evidence="13">
    <location>
        <begin position="335"/>
        <end position="362"/>
    </location>
</feature>
<dbReference type="InterPro" id="IPR000990">
    <property type="entry name" value="Innexin"/>
</dbReference>
<keyword evidence="8 12" id="KW-1133">Transmembrane helix</keyword>
<keyword evidence="13" id="KW-0175">Coiled coil</keyword>
<dbReference type="PROSITE" id="PS51013">
    <property type="entry name" value="PANNEXIN"/>
    <property type="match status" value="1"/>
</dbReference>
<evidence type="ECO:0000256" key="13">
    <source>
        <dbReference type="SAM" id="Coils"/>
    </source>
</evidence>
<organism evidence="14 15">
    <name type="scientific">Panagrolaimus superbus</name>
    <dbReference type="NCBI Taxonomy" id="310955"/>
    <lineage>
        <taxon>Eukaryota</taxon>
        <taxon>Metazoa</taxon>
        <taxon>Ecdysozoa</taxon>
        <taxon>Nematoda</taxon>
        <taxon>Chromadorea</taxon>
        <taxon>Rhabditida</taxon>
        <taxon>Tylenchina</taxon>
        <taxon>Panagrolaimomorpha</taxon>
        <taxon>Panagrolaimoidea</taxon>
        <taxon>Panagrolaimidae</taxon>
        <taxon>Panagrolaimus</taxon>
    </lineage>
</organism>
<comment type="function">
    <text evidence="12">Structural component of the gap junctions.</text>
</comment>
<gene>
    <name evidence="12" type="primary">inx</name>
</gene>
<dbReference type="GO" id="GO:0005243">
    <property type="term" value="F:gap junction channel activity"/>
    <property type="evidence" value="ECO:0007669"/>
    <property type="project" value="TreeGrafter"/>
</dbReference>
<evidence type="ECO:0000313" key="15">
    <source>
        <dbReference type="WBParaSite" id="PSU_v2.g5672.t1"/>
    </source>
</evidence>
<dbReference type="PANTHER" id="PTHR11893">
    <property type="entry name" value="INNEXIN"/>
    <property type="match status" value="1"/>
</dbReference>
<evidence type="ECO:0000256" key="12">
    <source>
        <dbReference type="RuleBase" id="RU010713"/>
    </source>
</evidence>
<dbReference type="AlphaFoldDB" id="A0A914YYV5"/>
<comment type="similarity">
    <text evidence="12">Belongs to the pannexin family.</text>
</comment>
<evidence type="ECO:0000256" key="4">
    <source>
        <dbReference type="ARBA" id="ARBA00022475"/>
    </source>
</evidence>
<evidence type="ECO:0000313" key="14">
    <source>
        <dbReference type="Proteomes" id="UP000887577"/>
    </source>
</evidence>
<keyword evidence="14" id="KW-1185">Reference proteome</keyword>
<keyword evidence="3 12" id="KW-0813">Transport</keyword>
<evidence type="ECO:0000256" key="8">
    <source>
        <dbReference type="ARBA" id="ARBA00022989"/>
    </source>
</evidence>
<dbReference type="Proteomes" id="UP000887577">
    <property type="component" value="Unplaced"/>
</dbReference>
<keyword evidence="5 12" id="KW-0812">Transmembrane</keyword>
<dbReference type="PANTHER" id="PTHR11893:SF6">
    <property type="entry name" value="INNEXIN-16"/>
    <property type="match status" value="1"/>
</dbReference>
<dbReference type="GO" id="GO:0005886">
    <property type="term" value="C:plasma membrane"/>
    <property type="evidence" value="ECO:0007669"/>
    <property type="project" value="UniProtKB-SubCell"/>
</dbReference>
<evidence type="ECO:0000256" key="9">
    <source>
        <dbReference type="ARBA" id="ARBA00023065"/>
    </source>
</evidence>
<evidence type="ECO:0000256" key="1">
    <source>
        <dbReference type="ARBA" id="ARBA00004610"/>
    </source>
</evidence>
<feature type="transmembrane region" description="Helical" evidence="12">
    <location>
        <begin position="95"/>
        <end position="112"/>
    </location>
</feature>
<keyword evidence="11 12" id="KW-0407">Ion channel</keyword>
<accession>A0A914YYV5</accession>
<dbReference type="GO" id="GO:0005921">
    <property type="term" value="C:gap junction"/>
    <property type="evidence" value="ECO:0007669"/>
    <property type="project" value="UniProtKB-SubCell"/>
</dbReference>
<proteinExistence type="inferred from homology"/>
<evidence type="ECO:0000256" key="6">
    <source>
        <dbReference type="ARBA" id="ARBA00022868"/>
    </source>
</evidence>
<feature type="transmembrane region" description="Helical" evidence="12">
    <location>
        <begin position="201"/>
        <end position="222"/>
    </location>
</feature>
<evidence type="ECO:0000256" key="7">
    <source>
        <dbReference type="ARBA" id="ARBA00022949"/>
    </source>
</evidence>
<keyword evidence="7" id="KW-0965">Cell junction</keyword>
<evidence type="ECO:0000256" key="3">
    <source>
        <dbReference type="ARBA" id="ARBA00022448"/>
    </source>
</evidence>
<evidence type="ECO:0000256" key="10">
    <source>
        <dbReference type="ARBA" id="ARBA00023136"/>
    </source>
</evidence>
<comment type="subcellular location">
    <subcellularLocation>
        <location evidence="1">Cell junction</location>
        <location evidence="1">Gap junction</location>
    </subcellularLocation>
    <subcellularLocation>
        <location evidence="2 12">Cell membrane</location>
        <topology evidence="2 12">Multi-pass membrane protein</topology>
    </subcellularLocation>
</comment>
<dbReference type="Pfam" id="PF00876">
    <property type="entry name" value="Innexin"/>
    <property type="match status" value="1"/>
</dbReference>
<keyword evidence="9 12" id="KW-0406">Ion transport</keyword>